<dbReference type="SUPFAM" id="SSF55545">
    <property type="entry name" value="beta-N-acetylhexosaminidase-like domain"/>
    <property type="match status" value="1"/>
</dbReference>
<dbReference type="Gene3D" id="3.20.20.80">
    <property type="entry name" value="Glycosidases"/>
    <property type="match status" value="1"/>
</dbReference>
<keyword evidence="9" id="KW-1185">Reference proteome</keyword>
<reference evidence="8 9" key="1">
    <citation type="submission" date="2021-01" db="EMBL/GenBank/DDBJ databases">
        <title>Carboxyliciviraga sp.nov., isolated from coastal sediments.</title>
        <authorList>
            <person name="Lu D."/>
            <person name="Zhang T."/>
        </authorList>
    </citation>
    <scope>NUCLEOTIDE SEQUENCE [LARGE SCALE GENOMIC DNA]</scope>
    <source>
        <strain evidence="8 9">N1Y132</strain>
    </source>
</reference>
<dbReference type="InterPro" id="IPR015882">
    <property type="entry name" value="HEX_bac_N"/>
</dbReference>
<protein>
    <recommendedName>
        <fullName evidence="3">beta-N-acetylhexosaminidase</fullName>
        <ecNumber evidence="3">3.2.1.52</ecNumber>
    </recommendedName>
</protein>
<evidence type="ECO:0000256" key="5">
    <source>
        <dbReference type="ARBA" id="ARBA00023295"/>
    </source>
</evidence>
<dbReference type="RefSeq" id="WP_200462999.1">
    <property type="nucleotide sequence ID" value="NZ_JAENRR010000001.1"/>
</dbReference>
<comment type="catalytic activity">
    <reaction evidence="1">
        <text>Hydrolysis of terminal non-reducing N-acetyl-D-hexosamine residues in N-acetyl-beta-D-hexosaminides.</text>
        <dbReference type="EC" id="3.2.1.52"/>
    </reaction>
</comment>
<evidence type="ECO:0000256" key="1">
    <source>
        <dbReference type="ARBA" id="ARBA00001231"/>
    </source>
</evidence>
<dbReference type="PANTHER" id="PTHR22600">
    <property type="entry name" value="BETA-HEXOSAMINIDASE"/>
    <property type="match status" value="1"/>
</dbReference>
<comment type="caution">
    <text evidence="8">The sequence shown here is derived from an EMBL/GenBank/DDBJ whole genome shotgun (WGS) entry which is preliminary data.</text>
</comment>
<dbReference type="InterPro" id="IPR017853">
    <property type="entry name" value="GH"/>
</dbReference>
<proteinExistence type="inferred from homology"/>
<gene>
    <name evidence="8" type="ORF">JIV24_00350</name>
</gene>
<organism evidence="8 9">
    <name type="scientific">Carboxylicivirga marina</name>
    <dbReference type="NCBI Taxonomy" id="2800988"/>
    <lineage>
        <taxon>Bacteria</taxon>
        <taxon>Pseudomonadati</taxon>
        <taxon>Bacteroidota</taxon>
        <taxon>Bacteroidia</taxon>
        <taxon>Marinilabiliales</taxon>
        <taxon>Marinilabiliaceae</taxon>
        <taxon>Carboxylicivirga</taxon>
    </lineage>
</organism>
<feature type="domain" description="Glycoside hydrolase family 20 catalytic" evidence="6">
    <location>
        <begin position="150"/>
        <end position="394"/>
    </location>
</feature>
<accession>A0ABS1HDL0</accession>
<dbReference type="InterPro" id="IPR015883">
    <property type="entry name" value="Glyco_hydro_20_cat"/>
</dbReference>
<dbReference type="Pfam" id="PF00728">
    <property type="entry name" value="Glyco_hydro_20"/>
    <property type="match status" value="1"/>
</dbReference>
<dbReference type="SUPFAM" id="SSF51445">
    <property type="entry name" value="(Trans)glycosidases"/>
    <property type="match status" value="1"/>
</dbReference>
<feature type="domain" description="Beta-hexosaminidase bacterial type N-terminal" evidence="7">
    <location>
        <begin position="23"/>
        <end position="146"/>
    </location>
</feature>
<evidence type="ECO:0000259" key="7">
    <source>
        <dbReference type="Pfam" id="PF02838"/>
    </source>
</evidence>
<evidence type="ECO:0000313" key="9">
    <source>
        <dbReference type="Proteomes" id="UP000605676"/>
    </source>
</evidence>
<sequence length="637" mass="71640">MRSFVLLLLVFTFSSGYALDIHHYLLPAPKSIEINEGKLERAFGNIYIPTNEAQYSKPLLNILHSLEETGIKAQLSPVDFNISSSLITSKIDNTLGEEAYKLSISKNDIRLIGGSKIGLYNGLLTIQQIGSFAEEAGYWPTLTIDDEPDFKRRGVMLDISRDKVPTMITLIDIIDKLASWKINEIQLYTEHTFAYQNHKTVWKDASPMTAEEIIELDAYCQRHFIDLVPNQNSFGHMKRWLKHGEYLHLAELPLPGKTIWGMMSKTSLSPVEPGSLDLMKELYAELLPNFSSQYFNIGCDETVELGVGKSKALCHELGQGRVYLDYVLELKKEIDKYGRSTQFWGDIILHHPKLIPELPKSMVALIWGYEADYPFDKNCQKFKEAGLPYYVCPGTSTWNSIIGRNKNGFANLKNAAINGKKYGATGYLNTNWGDQGHWQPLSVCYPGLLYGAALAWNVDSNVDINIAKHVSIQVFKDKTGQSGEAIINLGNAYLKMDAITSNSNIFHQLLKRNQKSIRTDRWLKNVSKQKTLETIIYINQQLVAFNNASISSSDKEIIILEVNQAAQLALHACNQALAKLETSDGSFSGLPGEKKMELKGELRTLIDSHKTIWLIRNRIGGLSDSAGKMETVLKSYR</sequence>
<keyword evidence="5" id="KW-0326">Glycosidase</keyword>
<dbReference type="EMBL" id="JAENRR010000001">
    <property type="protein sequence ID" value="MBK3515768.1"/>
    <property type="molecule type" value="Genomic_DNA"/>
</dbReference>
<evidence type="ECO:0000256" key="2">
    <source>
        <dbReference type="ARBA" id="ARBA00006285"/>
    </source>
</evidence>
<comment type="similarity">
    <text evidence="2">Belongs to the glycosyl hydrolase 20 family.</text>
</comment>
<dbReference type="PRINTS" id="PR00738">
    <property type="entry name" value="GLHYDRLASE20"/>
</dbReference>
<dbReference type="InterPro" id="IPR025705">
    <property type="entry name" value="Beta_hexosaminidase_sua/sub"/>
</dbReference>
<dbReference type="EC" id="3.2.1.52" evidence="3"/>
<name>A0ABS1HDL0_9BACT</name>
<evidence type="ECO:0000313" key="8">
    <source>
        <dbReference type="EMBL" id="MBK3515768.1"/>
    </source>
</evidence>
<keyword evidence="4" id="KW-0378">Hydrolase</keyword>
<evidence type="ECO:0000256" key="3">
    <source>
        <dbReference type="ARBA" id="ARBA00012663"/>
    </source>
</evidence>
<evidence type="ECO:0000259" key="6">
    <source>
        <dbReference type="Pfam" id="PF00728"/>
    </source>
</evidence>
<dbReference type="Gene3D" id="3.30.379.10">
    <property type="entry name" value="Chitobiase/beta-hexosaminidase domain 2-like"/>
    <property type="match status" value="1"/>
</dbReference>
<evidence type="ECO:0000256" key="4">
    <source>
        <dbReference type="ARBA" id="ARBA00022801"/>
    </source>
</evidence>
<dbReference type="PANTHER" id="PTHR22600:SF57">
    <property type="entry name" value="BETA-N-ACETYLHEXOSAMINIDASE"/>
    <property type="match status" value="1"/>
</dbReference>
<dbReference type="InterPro" id="IPR029018">
    <property type="entry name" value="Hex-like_dom2"/>
</dbReference>
<dbReference type="Pfam" id="PF02838">
    <property type="entry name" value="Glyco_hydro_20b"/>
    <property type="match status" value="1"/>
</dbReference>
<dbReference type="Proteomes" id="UP000605676">
    <property type="component" value="Unassembled WGS sequence"/>
</dbReference>
<dbReference type="CDD" id="cd06565">
    <property type="entry name" value="GH20_GcnA-like"/>
    <property type="match status" value="1"/>
</dbReference>